<gene>
    <name evidence="1" type="ORF">QFC20_002283</name>
</gene>
<dbReference type="EMBL" id="JASBWS010000015">
    <property type="protein sequence ID" value="KAJ9112492.1"/>
    <property type="molecule type" value="Genomic_DNA"/>
</dbReference>
<reference evidence="1" key="1">
    <citation type="submission" date="2023-04" db="EMBL/GenBank/DDBJ databases">
        <title>Draft Genome sequencing of Naganishia species isolated from polar environments using Oxford Nanopore Technology.</title>
        <authorList>
            <person name="Leo P."/>
            <person name="Venkateswaran K."/>
        </authorList>
    </citation>
    <scope>NUCLEOTIDE SEQUENCE</scope>
    <source>
        <strain evidence="1">MNA-CCFEE 5262</strain>
    </source>
</reference>
<proteinExistence type="predicted"/>
<evidence type="ECO:0000313" key="1">
    <source>
        <dbReference type="EMBL" id="KAJ9112492.1"/>
    </source>
</evidence>
<evidence type="ECO:0000313" key="2">
    <source>
        <dbReference type="Proteomes" id="UP001230649"/>
    </source>
</evidence>
<accession>A0ACC2WLI8</accession>
<protein>
    <submittedName>
        <fullName evidence="1">Uncharacterized protein</fullName>
    </submittedName>
</protein>
<comment type="caution">
    <text evidence="1">The sequence shown here is derived from an EMBL/GenBank/DDBJ whole genome shotgun (WGS) entry which is preliminary data.</text>
</comment>
<sequence length="257" mass="27296">MWHRASQGVSFLLALCVLAPTCLANTEIINFRTSVNEGLRQFSSAESDIKIADVLIPGQTSRLSVPYGNSTAALERQIPAVSAVKYFSVGLDAYLEDQARSSSSWLCKTFLGGCDATKDKAWTTRISWPATTPAEFTVSIVEGSGSVPTPRHDRMIKVEVRSAGVPIPPQSLLAIFSRKSTQNGSSSANVGQDEPSRDKAISAPRSEGEDALVFDIVVEPLLFGVVPMGSCYTGAVVVASIVIGVVAASVLFKLTSI</sequence>
<dbReference type="Proteomes" id="UP001230649">
    <property type="component" value="Unassembled WGS sequence"/>
</dbReference>
<organism evidence="1 2">
    <name type="scientific">Naganishia adeliensis</name>
    <dbReference type="NCBI Taxonomy" id="92952"/>
    <lineage>
        <taxon>Eukaryota</taxon>
        <taxon>Fungi</taxon>
        <taxon>Dikarya</taxon>
        <taxon>Basidiomycota</taxon>
        <taxon>Agaricomycotina</taxon>
        <taxon>Tremellomycetes</taxon>
        <taxon>Filobasidiales</taxon>
        <taxon>Filobasidiaceae</taxon>
        <taxon>Naganishia</taxon>
    </lineage>
</organism>
<name>A0ACC2WLI8_9TREE</name>
<keyword evidence="2" id="KW-1185">Reference proteome</keyword>